<evidence type="ECO:0000256" key="2">
    <source>
        <dbReference type="SAM" id="SignalP"/>
    </source>
</evidence>
<dbReference type="RefSeq" id="WP_254746184.1">
    <property type="nucleotide sequence ID" value="NZ_JANCLU010000029.1"/>
</dbReference>
<evidence type="ECO:0000313" key="4">
    <source>
        <dbReference type="Proteomes" id="UP001205890"/>
    </source>
</evidence>
<dbReference type="InterPro" id="IPR017768">
    <property type="entry name" value="AcpA"/>
</dbReference>
<reference evidence="3 4" key="1">
    <citation type="submission" date="2022-07" db="EMBL/GenBank/DDBJ databases">
        <authorList>
            <person name="Li W.-J."/>
            <person name="Deng Q.-Q."/>
        </authorList>
    </citation>
    <scope>NUCLEOTIDE SEQUENCE [LARGE SCALE GENOMIC DNA]</scope>
    <source>
        <strain evidence="3 4">SYSU M60028</strain>
    </source>
</reference>
<protein>
    <submittedName>
        <fullName evidence="3">Acid phosphatase</fullName>
    </submittedName>
</protein>
<dbReference type="Gene3D" id="3.40.720.10">
    <property type="entry name" value="Alkaline Phosphatase, subunit A"/>
    <property type="match status" value="2"/>
</dbReference>
<dbReference type="InterPro" id="IPR017850">
    <property type="entry name" value="Alkaline_phosphatase_core_sf"/>
</dbReference>
<keyword evidence="2" id="KW-0732">Signal</keyword>
<dbReference type="Pfam" id="PF04185">
    <property type="entry name" value="Phosphoesterase"/>
    <property type="match status" value="1"/>
</dbReference>
<gene>
    <name evidence="3" type="primary">acpA</name>
    <name evidence="3" type="ORF">NK718_20450</name>
</gene>
<dbReference type="SUPFAM" id="SSF53649">
    <property type="entry name" value="Alkaline phosphatase-like"/>
    <property type="match status" value="1"/>
</dbReference>
<dbReference type="InterPro" id="IPR007312">
    <property type="entry name" value="Phosphoesterase"/>
</dbReference>
<dbReference type="NCBIfam" id="TIGR03397">
    <property type="entry name" value="acid_phos_Burk"/>
    <property type="match status" value="1"/>
</dbReference>
<sequence length="455" mass="49393">MHRLAAGCAAGVALATIWGGAGARAQMAAPAGLNQIETIVVLYMENRSFDHLFGNFPGANGLSNAGDAAIQVDADGKPYAALPDPLDLRKKPPARYEKLPASIPNGFFRLDDSYKLSDQLGSLVHAYYQQQIQIAGGKMNRFAEGSDAQGYAMGVWDGSSLKMYDYARKYTLADNFFHGAFGGSFLNHIWLVCACAPVYPNAPAKIVARLDASGKLIEDGFVTPDGYAVNTLEPVGGPFGPETKKERLLPVQTMATIGDRLSEKNVSWTWYSGGWNEAESGTLKAGAPFSYHHQAFAFFDRFQKGKPDRAAHLKDLDDMLADIDRGTLPQVVFYKPRAGVNQHPSNSNVLSSDAHAADILARLEKSPQWAHMAVIVTYDENGGFWDHVAPPTRDRWGPGTRVPTIVASPFAKTGFVDHTSYDTTSILSLIELRHGLAPLTEADAKATPLLNAFKF</sequence>
<dbReference type="EMBL" id="JANCLU010000029">
    <property type="protein sequence ID" value="MCP8940905.1"/>
    <property type="molecule type" value="Genomic_DNA"/>
</dbReference>
<organism evidence="3 4">
    <name type="scientific">Alsobacter ponti</name>
    <dbReference type="NCBI Taxonomy" id="2962936"/>
    <lineage>
        <taxon>Bacteria</taxon>
        <taxon>Pseudomonadati</taxon>
        <taxon>Pseudomonadota</taxon>
        <taxon>Alphaproteobacteria</taxon>
        <taxon>Hyphomicrobiales</taxon>
        <taxon>Alsobacteraceae</taxon>
        <taxon>Alsobacter</taxon>
    </lineage>
</organism>
<keyword evidence="4" id="KW-1185">Reference proteome</keyword>
<dbReference type="CDD" id="cd16013">
    <property type="entry name" value="AcpA"/>
    <property type="match status" value="1"/>
</dbReference>
<accession>A0ABT1LHC0</accession>
<keyword evidence="1" id="KW-0378">Hydrolase</keyword>
<feature type="signal peptide" evidence="2">
    <location>
        <begin position="1"/>
        <end position="23"/>
    </location>
</feature>
<comment type="caution">
    <text evidence="3">The sequence shown here is derived from an EMBL/GenBank/DDBJ whole genome shotgun (WGS) entry which is preliminary data.</text>
</comment>
<name>A0ABT1LHC0_9HYPH</name>
<dbReference type="PANTHER" id="PTHR31956">
    <property type="entry name" value="NON-SPECIFIC PHOSPHOLIPASE C4-RELATED"/>
    <property type="match status" value="1"/>
</dbReference>
<dbReference type="Proteomes" id="UP001205890">
    <property type="component" value="Unassembled WGS sequence"/>
</dbReference>
<evidence type="ECO:0000313" key="3">
    <source>
        <dbReference type="EMBL" id="MCP8940905.1"/>
    </source>
</evidence>
<feature type="chain" id="PRO_5046074257" evidence="2">
    <location>
        <begin position="24"/>
        <end position="455"/>
    </location>
</feature>
<dbReference type="PANTHER" id="PTHR31956:SF1">
    <property type="entry name" value="NON-SPECIFIC PHOSPHOLIPASE C1"/>
    <property type="match status" value="1"/>
</dbReference>
<proteinExistence type="predicted"/>
<evidence type="ECO:0000256" key="1">
    <source>
        <dbReference type="ARBA" id="ARBA00022801"/>
    </source>
</evidence>